<comment type="caution">
    <text evidence="1">The sequence shown here is derived from an EMBL/GenBank/DDBJ whole genome shotgun (WGS) entry which is preliminary data.</text>
</comment>
<accession>A0A5M3MZ12</accession>
<evidence type="ECO:0000313" key="2">
    <source>
        <dbReference type="Proteomes" id="UP000053558"/>
    </source>
</evidence>
<dbReference type="RefSeq" id="XP_007765716.1">
    <property type="nucleotide sequence ID" value="XM_007767526.1"/>
</dbReference>
<dbReference type="AlphaFoldDB" id="A0A5M3MZ12"/>
<name>A0A5M3MZ12_CONPW</name>
<keyword evidence="2" id="KW-1185">Reference proteome</keyword>
<evidence type="ECO:0000313" key="1">
    <source>
        <dbReference type="EMBL" id="EIW83841.1"/>
    </source>
</evidence>
<sequence length="160" mass="17868">MQTSFWGFAFCQPPASFATQQRDIATHTRPKSRVPPCACRVWFSDNAPRILTTSPKLTTSFDFVQTRWLINGTAQGPDRRELFFQALTDHHARGASHEPITRTVLEAMTHPLETRSARRTLDAVMTPPAGDLVGPCRTTNFVPAGTTACPMWIITERQPS</sequence>
<dbReference type="GeneID" id="19202772"/>
<proteinExistence type="predicted"/>
<dbReference type="KEGG" id="cput:CONPUDRAFT_150894"/>
<dbReference type="Proteomes" id="UP000053558">
    <property type="component" value="Unassembled WGS sequence"/>
</dbReference>
<reference evidence="2" key="1">
    <citation type="journal article" date="2012" name="Science">
        <title>The Paleozoic origin of enzymatic lignin decomposition reconstructed from 31 fungal genomes.</title>
        <authorList>
            <person name="Floudas D."/>
            <person name="Binder M."/>
            <person name="Riley R."/>
            <person name="Barry K."/>
            <person name="Blanchette R.A."/>
            <person name="Henrissat B."/>
            <person name="Martinez A.T."/>
            <person name="Otillar R."/>
            <person name="Spatafora J.W."/>
            <person name="Yadav J.S."/>
            <person name="Aerts A."/>
            <person name="Benoit I."/>
            <person name="Boyd A."/>
            <person name="Carlson A."/>
            <person name="Copeland A."/>
            <person name="Coutinho P.M."/>
            <person name="de Vries R.P."/>
            <person name="Ferreira P."/>
            <person name="Findley K."/>
            <person name="Foster B."/>
            <person name="Gaskell J."/>
            <person name="Glotzer D."/>
            <person name="Gorecki P."/>
            <person name="Heitman J."/>
            <person name="Hesse C."/>
            <person name="Hori C."/>
            <person name="Igarashi K."/>
            <person name="Jurgens J.A."/>
            <person name="Kallen N."/>
            <person name="Kersten P."/>
            <person name="Kohler A."/>
            <person name="Kuees U."/>
            <person name="Kumar T.K.A."/>
            <person name="Kuo A."/>
            <person name="LaButti K."/>
            <person name="Larrondo L.F."/>
            <person name="Lindquist E."/>
            <person name="Ling A."/>
            <person name="Lombard V."/>
            <person name="Lucas S."/>
            <person name="Lundell T."/>
            <person name="Martin R."/>
            <person name="McLaughlin D.J."/>
            <person name="Morgenstern I."/>
            <person name="Morin E."/>
            <person name="Murat C."/>
            <person name="Nagy L.G."/>
            <person name="Nolan M."/>
            <person name="Ohm R.A."/>
            <person name="Patyshakuliyeva A."/>
            <person name="Rokas A."/>
            <person name="Ruiz-Duenas F.J."/>
            <person name="Sabat G."/>
            <person name="Salamov A."/>
            <person name="Samejima M."/>
            <person name="Schmutz J."/>
            <person name="Slot J.C."/>
            <person name="St John F."/>
            <person name="Stenlid J."/>
            <person name="Sun H."/>
            <person name="Sun S."/>
            <person name="Syed K."/>
            <person name="Tsang A."/>
            <person name="Wiebenga A."/>
            <person name="Young D."/>
            <person name="Pisabarro A."/>
            <person name="Eastwood D.C."/>
            <person name="Martin F."/>
            <person name="Cullen D."/>
            <person name="Grigoriev I.V."/>
            <person name="Hibbett D.S."/>
        </authorList>
    </citation>
    <scope>NUCLEOTIDE SEQUENCE [LARGE SCALE GENOMIC DNA]</scope>
    <source>
        <strain evidence="2">RWD-64-598 SS2</strain>
    </source>
</reference>
<organism evidence="1 2">
    <name type="scientific">Coniophora puteana (strain RWD-64-598)</name>
    <name type="common">Brown rot fungus</name>
    <dbReference type="NCBI Taxonomy" id="741705"/>
    <lineage>
        <taxon>Eukaryota</taxon>
        <taxon>Fungi</taxon>
        <taxon>Dikarya</taxon>
        <taxon>Basidiomycota</taxon>
        <taxon>Agaricomycotina</taxon>
        <taxon>Agaricomycetes</taxon>
        <taxon>Agaricomycetidae</taxon>
        <taxon>Boletales</taxon>
        <taxon>Coniophorineae</taxon>
        <taxon>Coniophoraceae</taxon>
        <taxon>Coniophora</taxon>
    </lineage>
</organism>
<protein>
    <submittedName>
        <fullName evidence="1">Uncharacterized protein</fullName>
    </submittedName>
</protein>
<gene>
    <name evidence="1" type="ORF">CONPUDRAFT_150894</name>
</gene>
<dbReference type="EMBL" id="JH711575">
    <property type="protein sequence ID" value="EIW83841.1"/>
    <property type="molecule type" value="Genomic_DNA"/>
</dbReference>